<keyword evidence="2" id="KW-1185">Reference proteome</keyword>
<evidence type="ECO:0000313" key="1">
    <source>
        <dbReference type="EMBL" id="CAI9166513.1"/>
    </source>
</evidence>
<dbReference type="Proteomes" id="UP001176941">
    <property type="component" value="Chromosome 25"/>
</dbReference>
<dbReference type="EMBL" id="OX459961">
    <property type="protein sequence ID" value="CAI9166513.1"/>
    <property type="molecule type" value="Genomic_DNA"/>
</dbReference>
<proteinExistence type="predicted"/>
<evidence type="ECO:0000313" key="2">
    <source>
        <dbReference type="Proteomes" id="UP001176941"/>
    </source>
</evidence>
<sequence>MLILDMMLTLSFQKRKKKLGIEGKDLKATPFLLTKSSHPFQPRKSCLIYFHGITSERHLDDSVGQAGDSGSALLVLPCLRGPFSVLVYTSAKGVELILLFTGKFQGMISFQEVLQDPR</sequence>
<name>A0ABN8YYT3_RANTA</name>
<reference evidence="1" key="1">
    <citation type="submission" date="2023-04" db="EMBL/GenBank/DDBJ databases">
        <authorList>
            <consortium name="ELIXIR-Norway"/>
        </authorList>
    </citation>
    <scope>NUCLEOTIDE SEQUENCE [LARGE SCALE GENOMIC DNA]</scope>
</reference>
<accession>A0ABN8YYT3</accession>
<protein>
    <submittedName>
        <fullName evidence="1">Uncharacterized protein</fullName>
    </submittedName>
</protein>
<gene>
    <name evidence="1" type="ORF">MRATA1EN1_LOCUS15475</name>
</gene>
<organism evidence="1 2">
    <name type="scientific">Rangifer tarandus platyrhynchus</name>
    <name type="common">Svalbard reindeer</name>
    <dbReference type="NCBI Taxonomy" id="3082113"/>
    <lineage>
        <taxon>Eukaryota</taxon>
        <taxon>Metazoa</taxon>
        <taxon>Chordata</taxon>
        <taxon>Craniata</taxon>
        <taxon>Vertebrata</taxon>
        <taxon>Euteleostomi</taxon>
        <taxon>Mammalia</taxon>
        <taxon>Eutheria</taxon>
        <taxon>Laurasiatheria</taxon>
        <taxon>Artiodactyla</taxon>
        <taxon>Ruminantia</taxon>
        <taxon>Pecora</taxon>
        <taxon>Cervidae</taxon>
        <taxon>Odocoileinae</taxon>
        <taxon>Rangifer</taxon>
    </lineage>
</organism>